<proteinExistence type="predicted"/>
<sequence length="145" mass="16289">MFNAIRQMLGSRRCPAPGQPQREREVRGVFSSSAPSAGVRTSPALPLCAGLFLFRISFGGRQHLQYLLQYTHNIKCIYHEPLDTKFQPCYLLKCRRENVIGAIFASTLHTRWSDGPYGNQALKGSARNQPLTDRSDVFPCEPHAP</sequence>
<dbReference type="AlphaFoldDB" id="A0A645EWM2"/>
<organism evidence="1">
    <name type="scientific">bioreactor metagenome</name>
    <dbReference type="NCBI Taxonomy" id="1076179"/>
    <lineage>
        <taxon>unclassified sequences</taxon>
        <taxon>metagenomes</taxon>
        <taxon>ecological metagenomes</taxon>
    </lineage>
</organism>
<dbReference type="EMBL" id="VSSQ01052331">
    <property type="protein sequence ID" value="MPN06431.1"/>
    <property type="molecule type" value="Genomic_DNA"/>
</dbReference>
<evidence type="ECO:0000313" key="1">
    <source>
        <dbReference type="EMBL" id="MPN06431.1"/>
    </source>
</evidence>
<name>A0A645EWM2_9ZZZZ</name>
<comment type="caution">
    <text evidence="1">The sequence shown here is derived from an EMBL/GenBank/DDBJ whole genome shotgun (WGS) entry which is preliminary data.</text>
</comment>
<protein>
    <submittedName>
        <fullName evidence="1">Uncharacterized protein</fullName>
    </submittedName>
</protein>
<reference evidence="1" key="1">
    <citation type="submission" date="2019-08" db="EMBL/GenBank/DDBJ databases">
        <authorList>
            <person name="Kucharzyk K."/>
            <person name="Murdoch R.W."/>
            <person name="Higgins S."/>
            <person name="Loffler F."/>
        </authorList>
    </citation>
    <scope>NUCLEOTIDE SEQUENCE</scope>
</reference>
<accession>A0A645EWM2</accession>
<gene>
    <name evidence="1" type="ORF">SDC9_153687</name>
</gene>